<dbReference type="GO" id="GO:0016491">
    <property type="term" value="F:oxidoreductase activity"/>
    <property type="evidence" value="ECO:0007669"/>
    <property type="project" value="UniProtKB-KW"/>
</dbReference>
<reference evidence="4 6" key="2">
    <citation type="submission" date="2020-10" db="EMBL/GenBank/DDBJ databases">
        <title>Genome sequencing of Bifidobacterium eulemuris_DSMZ_100216.</title>
        <authorList>
            <person name="Kim J."/>
        </authorList>
    </citation>
    <scope>NUCLEOTIDE SEQUENCE [LARGE SCALE GENOMIC DNA]</scope>
    <source>
        <strain evidence="4 6">DSM 100216</strain>
    </source>
</reference>
<dbReference type="SUPFAM" id="SSF51430">
    <property type="entry name" value="NAD(P)-linked oxidoreductase"/>
    <property type="match status" value="1"/>
</dbReference>
<organism evidence="3 5">
    <name type="scientific">Bifidobacterium eulemuris</name>
    <dbReference type="NCBI Taxonomy" id="1765219"/>
    <lineage>
        <taxon>Bacteria</taxon>
        <taxon>Bacillati</taxon>
        <taxon>Actinomycetota</taxon>
        <taxon>Actinomycetes</taxon>
        <taxon>Bifidobacteriales</taxon>
        <taxon>Bifidobacteriaceae</taxon>
        <taxon>Bifidobacterium</taxon>
    </lineage>
</organism>
<dbReference type="GO" id="GO:0005737">
    <property type="term" value="C:cytoplasm"/>
    <property type="evidence" value="ECO:0007669"/>
    <property type="project" value="TreeGrafter"/>
</dbReference>
<sequence>MRTRKLRDLTVSEIGMGCMGFSHGYGRIPDEEYSIQAIRAAYEHGCTFYDTAEVYSPNLEGIGHNERIVGKALQPMRRDVTLATKLFLPTGEARRDGVYATLRHHLEGSMRRLCTDYIDLYYLHHLNPDVPVEQVAEGMGRLIEEGLIRAWGLSNVGVRAIAKAHAVTPVSAVQNIYSMMERDCEESVIPYCMEHGIGVVPFSPIASGFLSGKITPRTRFEQVDDVRNVVPQLSRENIAANQPLVEILRDYAARKHATSAQISLAWMLHKYPNVVPIPGSKNQSRILENLDAANVELTAEEFASLEQALDSCTIHGHRGCAETE</sequence>
<dbReference type="Pfam" id="PF00248">
    <property type="entry name" value="Aldo_ket_red"/>
    <property type="match status" value="1"/>
</dbReference>
<dbReference type="AlphaFoldDB" id="A0A261G805"/>
<dbReference type="PRINTS" id="PR00069">
    <property type="entry name" value="ALDKETRDTASE"/>
</dbReference>
<reference evidence="3 5" key="1">
    <citation type="journal article" date="2017" name="BMC Genomics">
        <title>Comparative genomic and phylogenomic analyses of the Bifidobacteriaceae family.</title>
        <authorList>
            <person name="Lugli G.A."/>
            <person name="Milani C."/>
            <person name="Turroni F."/>
            <person name="Duranti S."/>
            <person name="Mancabelli L."/>
            <person name="Mangifesta M."/>
            <person name="Ferrario C."/>
            <person name="Modesto M."/>
            <person name="Mattarelli P."/>
            <person name="Jiri K."/>
            <person name="van Sinderen D."/>
            <person name="Ventura M."/>
        </authorList>
    </citation>
    <scope>NUCLEOTIDE SEQUENCE [LARGE SCALE GENOMIC DNA]</scope>
    <source>
        <strain evidence="3 5">DSM 100216</strain>
    </source>
</reference>
<dbReference type="PANTHER" id="PTHR43625:SF77">
    <property type="entry name" value="ALDO-KETO REDUCTASE"/>
    <property type="match status" value="1"/>
</dbReference>
<dbReference type="KEGG" id="beu:BE0216_00270"/>
<dbReference type="InterPro" id="IPR020471">
    <property type="entry name" value="AKR"/>
</dbReference>
<dbReference type="InterPro" id="IPR050791">
    <property type="entry name" value="Aldo-Keto_reductase"/>
</dbReference>
<dbReference type="Proteomes" id="UP000216057">
    <property type="component" value="Unassembled WGS sequence"/>
</dbReference>
<evidence type="ECO:0000313" key="6">
    <source>
        <dbReference type="Proteomes" id="UP000593943"/>
    </source>
</evidence>
<protein>
    <submittedName>
        <fullName evidence="3">Aldo/keto reductase</fullName>
    </submittedName>
</protein>
<dbReference type="RefSeq" id="WP_094637159.1">
    <property type="nucleotide sequence ID" value="NZ_CP062938.1"/>
</dbReference>
<dbReference type="InterPro" id="IPR023210">
    <property type="entry name" value="NADP_OxRdtase_dom"/>
</dbReference>
<evidence type="ECO:0000259" key="2">
    <source>
        <dbReference type="Pfam" id="PF00248"/>
    </source>
</evidence>
<evidence type="ECO:0000313" key="5">
    <source>
        <dbReference type="Proteomes" id="UP000216057"/>
    </source>
</evidence>
<dbReference type="Gene3D" id="3.20.20.100">
    <property type="entry name" value="NADP-dependent oxidoreductase domain"/>
    <property type="match status" value="1"/>
</dbReference>
<dbReference type="EMBL" id="CP062938">
    <property type="protein sequence ID" value="QOL31075.1"/>
    <property type="molecule type" value="Genomic_DNA"/>
</dbReference>
<evidence type="ECO:0000313" key="3">
    <source>
        <dbReference type="EMBL" id="OZG67538.1"/>
    </source>
</evidence>
<proteinExistence type="predicted"/>
<evidence type="ECO:0000313" key="4">
    <source>
        <dbReference type="EMBL" id="QOL31075.1"/>
    </source>
</evidence>
<keyword evidence="1" id="KW-0560">Oxidoreductase</keyword>
<dbReference type="OrthoDB" id="9768793at2"/>
<dbReference type="PANTHER" id="PTHR43625">
    <property type="entry name" value="AFLATOXIN B1 ALDEHYDE REDUCTASE"/>
    <property type="match status" value="1"/>
</dbReference>
<name>A0A261G805_9BIFI</name>
<feature type="domain" description="NADP-dependent oxidoreductase" evidence="2">
    <location>
        <begin position="13"/>
        <end position="309"/>
    </location>
</feature>
<evidence type="ECO:0000256" key="1">
    <source>
        <dbReference type="ARBA" id="ARBA00023002"/>
    </source>
</evidence>
<dbReference type="Proteomes" id="UP000593943">
    <property type="component" value="Chromosome"/>
</dbReference>
<dbReference type="InterPro" id="IPR036812">
    <property type="entry name" value="NAD(P)_OxRdtase_dom_sf"/>
</dbReference>
<gene>
    <name evidence="4" type="ORF">BE0216_00270</name>
    <name evidence="3" type="ORF">BEUL_1629</name>
</gene>
<keyword evidence="6" id="KW-1185">Reference proteome</keyword>
<accession>A0A261G805</accession>
<dbReference type="EMBL" id="MWWZ01000008">
    <property type="protein sequence ID" value="OZG67538.1"/>
    <property type="molecule type" value="Genomic_DNA"/>
</dbReference>